<evidence type="ECO:0000256" key="5">
    <source>
        <dbReference type="PROSITE-ProRule" id="PRU00723"/>
    </source>
</evidence>
<feature type="zinc finger region" description="C3H1-type" evidence="5">
    <location>
        <begin position="261"/>
        <end position="289"/>
    </location>
</feature>
<feature type="domain" description="C3H1-type" evidence="7">
    <location>
        <begin position="162"/>
        <end position="190"/>
    </location>
</feature>
<feature type="zinc finger region" description="C3H1-type" evidence="5">
    <location>
        <begin position="214"/>
        <end position="242"/>
    </location>
</feature>
<dbReference type="SMART" id="SM00356">
    <property type="entry name" value="ZnF_C3H1"/>
    <property type="match status" value="6"/>
</dbReference>
<accession>A0ABY9E0M8</accession>
<sequence>MANQLYGYNPSYGAAASNLSSVYPSRSVTDPFLSDSSLLSSSRYLSSDHLSSDPSYYSVTERHSSMFDGLRFSASDIGGAGAFSSRIPGGIGASVSTHGVDVGASVDPLVAGLKRSSEALYHPSVLGAHNTIGQSEAWFSTNSLAKRPRFESASNLPIYPQRPGEKDCAHYMLTRTCKFGDSCKFDHPIWVPEGGIPDWKEVPIVAANEFLPQRPGEPDCPYFMKTQKCKFGHKCKFNHPKDQIISLGAPENTDVFVLPERPSELPCAFYVKTGKCKFGATCKFHHPKDIQIASTGKNNADGEQAETGAKGAGTTGDVKLPVSVTPALVHNSKGLPMRLGEVDCPFYLKTGSCKYGATCRYNHPDRNAINPPAAAIGHAIVASPAANLNVGVVNPVTSILHPIDPRLSQTMGVGPTIYPQRPGQMECDFYMKTGECKFGERCKFHHPIDRSAPTATKLQQNIRLTLAGFPRREGTIICPFYLKTGTCKYGVTCKFDHPPPGEVMAMATSQGASTSAGEEANGDEKEDETAKEEEQ</sequence>
<feature type="compositionally biased region" description="Polar residues" evidence="6">
    <location>
        <begin position="507"/>
        <end position="516"/>
    </location>
</feature>
<proteinExistence type="predicted"/>
<feature type="zinc finger region" description="C3H1-type" evidence="5">
    <location>
        <begin position="421"/>
        <end position="449"/>
    </location>
</feature>
<keyword evidence="4" id="KW-0238">DNA-binding</keyword>
<dbReference type="PANTHER" id="PTHR12506:SF82">
    <property type="entry name" value="ZINC FINGER CCCH DOMAIN-CONTAINING PROTEIN 64-RELATED"/>
    <property type="match status" value="1"/>
</dbReference>
<feature type="domain" description="C3H1-type" evidence="7">
    <location>
        <begin position="338"/>
        <end position="366"/>
    </location>
</feature>
<evidence type="ECO:0000259" key="7">
    <source>
        <dbReference type="PROSITE" id="PS50103"/>
    </source>
</evidence>
<keyword evidence="9" id="KW-1185">Reference proteome</keyword>
<keyword evidence="1 5" id="KW-0479">Metal-binding</keyword>
<dbReference type="Gene3D" id="4.10.1000.10">
    <property type="entry name" value="Zinc finger, CCCH-type"/>
    <property type="match status" value="2"/>
</dbReference>
<feature type="domain" description="C3H1-type" evidence="7">
    <location>
        <begin position="214"/>
        <end position="242"/>
    </location>
</feature>
<dbReference type="Pfam" id="PF00642">
    <property type="entry name" value="zf-CCCH"/>
    <property type="match status" value="6"/>
</dbReference>
<dbReference type="PROSITE" id="PS50103">
    <property type="entry name" value="ZF_C3H1"/>
    <property type="match status" value="6"/>
</dbReference>
<feature type="zinc finger region" description="C3H1-type" evidence="5">
    <location>
        <begin position="472"/>
        <end position="500"/>
    </location>
</feature>
<feature type="region of interest" description="Disordered" evidence="6">
    <location>
        <begin position="295"/>
        <end position="314"/>
    </location>
</feature>
<evidence type="ECO:0000256" key="4">
    <source>
        <dbReference type="ARBA" id="ARBA00023125"/>
    </source>
</evidence>
<dbReference type="InterPro" id="IPR000571">
    <property type="entry name" value="Znf_CCCH"/>
</dbReference>
<feature type="zinc finger region" description="C3H1-type" evidence="5">
    <location>
        <begin position="162"/>
        <end position="190"/>
    </location>
</feature>
<feature type="region of interest" description="Disordered" evidence="6">
    <location>
        <begin position="504"/>
        <end position="535"/>
    </location>
</feature>
<dbReference type="SUPFAM" id="SSF90229">
    <property type="entry name" value="CCCH zinc finger"/>
    <property type="match status" value="6"/>
</dbReference>
<reference evidence="8 9" key="1">
    <citation type="journal article" date="2023" name="Hortic Res">
        <title>The complete reference genome for grapevine (Vitis vinifera L.) genetics and breeding.</title>
        <authorList>
            <person name="Shi X."/>
            <person name="Cao S."/>
            <person name="Wang X."/>
            <person name="Huang S."/>
            <person name="Wang Y."/>
            <person name="Liu Z."/>
            <person name="Liu W."/>
            <person name="Leng X."/>
            <person name="Peng Y."/>
            <person name="Wang N."/>
            <person name="Wang Y."/>
            <person name="Ma Z."/>
            <person name="Xu X."/>
            <person name="Zhang F."/>
            <person name="Xue H."/>
            <person name="Zhong H."/>
            <person name="Wang Y."/>
            <person name="Zhang K."/>
            <person name="Velt A."/>
            <person name="Avia K."/>
            <person name="Holtgrawe D."/>
            <person name="Grimplet J."/>
            <person name="Matus J.T."/>
            <person name="Ware D."/>
            <person name="Wu X."/>
            <person name="Wang H."/>
            <person name="Liu C."/>
            <person name="Fang Y."/>
            <person name="Rustenholz C."/>
            <person name="Cheng Z."/>
            <person name="Xiao H."/>
            <person name="Zhou Y."/>
        </authorList>
    </citation>
    <scope>NUCLEOTIDE SEQUENCE [LARGE SCALE GENOMIC DNA]</scope>
    <source>
        <strain evidence="9">cv. Pinot noir / PN40024</strain>
        <tissue evidence="8">Leaf</tissue>
    </source>
</reference>
<evidence type="ECO:0000313" key="9">
    <source>
        <dbReference type="Proteomes" id="UP001227230"/>
    </source>
</evidence>
<dbReference type="EMBL" id="CP126666">
    <property type="protein sequence ID" value="WKA13495.1"/>
    <property type="molecule type" value="Genomic_DNA"/>
</dbReference>
<dbReference type="InterPro" id="IPR050974">
    <property type="entry name" value="Plant_ZF_CCCH"/>
</dbReference>
<dbReference type="Proteomes" id="UP001227230">
    <property type="component" value="Chromosome 19"/>
</dbReference>
<keyword evidence="2 5" id="KW-0863">Zinc-finger</keyword>
<evidence type="ECO:0000256" key="3">
    <source>
        <dbReference type="ARBA" id="ARBA00022833"/>
    </source>
</evidence>
<feature type="zinc finger region" description="C3H1-type" evidence="5">
    <location>
        <begin position="338"/>
        <end position="366"/>
    </location>
</feature>
<feature type="domain" description="C3H1-type" evidence="7">
    <location>
        <begin position="472"/>
        <end position="500"/>
    </location>
</feature>
<name>A0ABY9E0M8_VITVI</name>
<gene>
    <name evidence="8" type="ORF">VitviT2T_030789</name>
</gene>
<organism evidence="8 9">
    <name type="scientific">Vitis vinifera</name>
    <name type="common">Grape</name>
    <dbReference type="NCBI Taxonomy" id="29760"/>
    <lineage>
        <taxon>Eukaryota</taxon>
        <taxon>Viridiplantae</taxon>
        <taxon>Streptophyta</taxon>
        <taxon>Embryophyta</taxon>
        <taxon>Tracheophyta</taxon>
        <taxon>Spermatophyta</taxon>
        <taxon>Magnoliopsida</taxon>
        <taxon>eudicotyledons</taxon>
        <taxon>Gunneridae</taxon>
        <taxon>Pentapetalae</taxon>
        <taxon>rosids</taxon>
        <taxon>Vitales</taxon>
        <taxon>Vitaceae</taxon>
        <taxon>Viteae</taxon>
        <taxon>Vitis</taxon>
    </lineage>
</organism>
<evidence type="ECO:0000256" key="2">
    <source>
        <dbReference type="ARBA" id="ARBA00022771"/>
    </source>
</evidence>
<evidence type="ECO:0000256" key="6">
    <source>
        <dbReference type="SAM" id="MobiDB-lite"/>
    </source>
</evidence>
<dbReference type="InterPro" id="IPR036855">
    <property type="entry name" value="Znf_CCCH_sf"/>
</dbReference>
<protein>
    <recommendedName>
        <fullName evidence="7">C3H1-type domain-containing protein</fullName>
    </recommendedName>
</protein>
<keyword evidence="3 5" id="KW-0862">Zinc</keyword>
<evidence type="ECO:0000256" key="1">
    <source>
        <dbReference type="ARBA" id="ARBA00022723"/>
    </source>
</evidence>
<feature type="domain" description="C3H1-type" evidence="7">
    <location>
        <begin position="261"/>
        <end position="289"/>
    </location>
</feature>
<evidence type="ECO:0000313" key="8">
    <source>
        <dbReference type="EMBL" id="WKA13495.1"/>
    </source>
</evidence>
<dbReference type="Gene3D" id="2.30.30.1190">
    <property type="match status" value="2"/>
</dbReference>
<feature type="domain" description="C3H1-type" evidence="7">
    <location>
        <begin position="421"/>
        <end position="449"/>
    </location>
</feature>
<feature type="compositionally biased region" description="Acidic residues" evidence="6">
    <location>
        <begin position="520"/>
        <end position="535"/>
    </location>
</feature>
<dbReference type="PANTHER" id="PTHR12506">
    <property type="entry name" value="PROTEIN PHOSPHATASE RELATED"/>
    <property type="match status" value="1"/>
</dbReference>